<dbReference type="EC" id="6.3.3.2" evidence="5"/>
<dbReference type="Gene3D" id="3.40.50.10420">
    <property type="entry name" value="NagB/RpiA/CoA transferase-like"/>
    <property type="match status" value="1"/>
</dbReference>
<dbReference type="PANTHER" id="PTHR23407:SF1">
    <property type="entry name" value="5-FORMYLTETRAHYDROFOLATE CYCLO-LIGASE"/>
    <property type="match status" value="1"/>
</dbReference>
<dbReference type="InterPro" id="IPR002698">
    <property type="entry name" value="FTHF_cligase"/>
</dbReference>
<dbReference type="OrthoDB" id="9801938at2"/>
<keyword evidence="6" id="KW-0436">Ligase</keyword>
<comment type="catalytic activity">
    <reaction evidence="5">
        <text>(6S)-5-formyl-5,6,7,8-tetrahydrofolate + ATP = (6R)-5,10-methenyltetrahydrofolate + ADP + phosphate</text>
        <dbReference type="Rhea" id="RHEA:10488"/>
        <dbReference type="ChEBI" id="CHEBI:30616"/>
        <dbReference type="ChEBI" id="CHEBI:43474"/>
        <dbReference type="ChEBI" id="CHEBI:57455"/>
        <dbReference type="ChEBI" id="CHEBI:57457"/>
        <dbReference type="ChEBI" id="CHEBI:456216"/>
        <dbReference type="EC" id="6.3.3.2"/>
    </reaction>
</comment>
<dbReference type="GO" id="GO:0046872">
    <property type="term" value="F:metal ion binding"/>
    <property type="evidence" value="ECO:0007669"/>
    <property type="project" value="UniProtKB-KW"/>
</dbReference>
<keyword evidence="2 4" id="KW-0547">Nucleotide-binding</keyword>
<feature type="binding site" evidence="4">
    <location>
        <begin position="138"/>
        <end position="146"/>
    </location>
    <ligand>
        <name>ATP</name>
        <dbReference type="ChEBI" id="CHEBI:30616"/>
    </ligand>
</feature>
<feature type="binding site" evidence="4">
    <location>
        <begin position="15"/>
        <end position="19"/>
    </location>
    <ligand>
        <name>ATP</name>
        <dbReference type="ChEBI" id="CHEBI:30616"/>
    </ligand>
</feature>
<dbReference type="InterPro" id="IPR024185">
    <property type="entry name" value="FTHF_cligase-like_sf"/>
</dbReference>
<dbReference type="HOGENOM" id="CLU_066245_0_1_5"/>
<comment type="cofactor">
    <cofactor evidence="5">
        <name>Mg(2+)</name>
        <dbReference type="ChEBI" id="CHEBI:18420"/>
    </cofactor>
</comment>
<dbReference type="EMBL" id="CP003740">
    <property type="protein sequence ID" value="AGI67145.1"/>
    <property type="molecule type" value="Genomic_DNA"/>
</dbReference>
<dbReference type="Pfam" id="PF01812">
    <property type="entry name" value="5-FTHF_cyc-lig"/>
    <property type="match status" value="1"/>
</dbReference>
<evidence type="ECO:0000256" key="4">
    <source>
        <dbReference type="PIRSR" id="PIRSR006806-1"/>
    </source>
</evidence>
<evidence type="ECO:0000256" key="2">
    <source>
        <dbReference type="ARBA" id="ARBA00022741"/>
    </source>
</evidence>
<keyword evidence="5" id="KW-0479">Metal-binding</keyword>
<dbReference type="Proteomes" id="UP000005307">
    <property type="component" value="Chromosome"/>
</dbReference>
<dbReference type="STRING" id="391626.OAN307_c14690"/>
<dbReference type="AlphaFoldDB" id="M9RBE7"/>
<dbReference type="PIRSF" id="PIRSF006806">
    <property type="entry name" value="FTHF_cligase"/>
    <property type="match status" value="1"/>
</dbReference>
<dbReference type="SUPFAM" id="SSF100950">
    <property type="entry name" value="NagB/RpiA/CoA transferase-like"/>
    <property type="match status" value="1"/>
</dbReference>
<accession>M9RBE7</accession>
<feature type="binding site" evidence="4">
    <location>
        <position position="65"/>
    </location>
    <ligand>
        <name>substrate</name>
    </ligand>
</feature>
<evidence type="ECO:0000313" key="7">
    <source>
        <dbReference type="Proteomes" id="UP000005307"/>
    </source>
</evidence>
<dbReference type="GO" id="GO:0030272">
    <property type="term" value="F:5-formyltetrahydrofolate cyclo-ligase activity"/>
    <property type="evidence" value="ECO:0007669"/>
    <property type="project" value="UniProtKB-EC"/>
</dbReference>
<keyword evidence="5" id="KW-0460">Magnesium</keyword>
<evidence type="ECO:0000256" key="1">
    <source>
        <dbReference type="ARBA" id="ARBA00010638"/>
    </source>
</evidence>
<evidence type="ECO:0000256" key="3">
    <source>
        <dbReference type="ARBA" id="ARBA00022840"/>
    </source>
</evidence>
<name>M9RBE7_9RHOB</name>
<organism evidence="6 7">
    <name type="scientific">Octadecabacter antarcticus 307</name>
    <dbReference type="NCBI Taxonomy" id="391626"/>
    <lineage>
        <taxon>Bacteria</taxon>
        <taxon>Pseudomonadati</taxon>
        <taxon>Pseudomonadota</taxon>
        <taxon>Alphaproteobacteria</taxon>
        <taxon>Rhodobacterales</taxon>
        <taxon>Roseobacteraceae</taxon>
        <taxon>Octadecabacter</taxon>
    </lineage>
</organism>
<dbReference type="GO" id="GO:0005524">
    <property type="term" value="F:ATP binding"/>
    <property type="evidence" value="ECO:0007669"/>
    <property type="project" value="UniProtKB-KW"/>
</dbReference>
<dbReference type="PANTHER" id="PTHR23407">
    <property type="entry name" value="ATPASE INHIBITOR/5-FORMYLTETRAHYDROFOLATE CYCLO-LIGASE"/>
    <property type="match status" value="1"/>
</dbReference>
<keyword evidence="7" id="KW-1185">Reference proteome</keyword>
<dbReference type="RefSeq" id="WP_015499180.1">
    <property type="nucleotide sequence ID" value="NC_020911.1"/>
</dbReference>
<dbReference type="GO" id="GO:0035999">
    <property type="term" value="P:tetrahydrofolate interconversion"/>
    <property type="evidence" value="ECO:0007669"/>
    <property type="project" value="TreeGrafter"/>
</dbReference>
<dbReference type="NCBIfam" id="TIGR02727">
    <property type="entry name" value="MTHFS_bact"/>
    <property type="match status" value="1"/>
</dbReference>
<dbReference type="GO" id="GO:0009396">
    <property type="term" value="P:folic acid-containing compound biosynthetic process"/>
    <property type="evidence" value="ECO:0007669"/>
    <property type="project" value="TreeGrafter"/>
</dbReference>
<comment type="similarity">
    <text evidence="1 5">Belongs to the 5-formyltetrahydrofolate cyclo-ligase family.</text>
</comment>
<sequence length="196" mass="20945">MTLPKSTPTSLAQRKDAARKAAFAARHTAHKAGENARMAQAGYLSSVLAKYRGVPLAGYAQMRTEIDPTAAMEEASAHGPVCLPVILAPATPLKFRVWTPDCVMEAGAFGAKIPIIGDWITPEILIVPLLAFSRSGGRLGYGGGFYDRTLEGLRAHRPTIAIGFGYSAQEMPDLPLELTDQPLDLIVTETGIIDLS</sequence>
<keyword evidence="3 4" id="KW-0067">ATP-binding</keyword>
<dbReference type="KEGG" id="oat:OAN307_c14690"/>
<proteinExistence type="inferred from homology"/>
<dbReference type="eggNOG" id="COG0212">
    <property type="taxonomic scope" value="Bacteria"/>
</dbReference>
<evidence type="ECO:0000256" key="5">
    <source>
        <dbReference type="RuleBase" id="RU361279"/>
    </source>
</evidence>
<protein>
    <recommendedName>
        <fullName evidence="5">5-formyltetrahydrofolate cyclo-ligase</fullName>
        <ecNumber evidence="5">6.3.3.2</ecNumber>
    </recommendedName>
</protein>
<evidence type="ECO:0000313" key="6">
    <source>
        <dbReference type="EMBL" id="AGI67145.1"/>
    </source>
</evidence>
<gene>
    <name evidence="6" type="ORF">OAN307_c14690</name>
</gene>
<reference evidence="6 7" key="1">
    <citation type="journal article" date="2013" name="PLoS ONE">
        <title>Poles Apart: Arctic and Antarctic Octadecabacter strains Share High Genome Plasticity and a New Type of Xanthorhodopsin.</title>
        <authorList>
            <person name="Vollmers J."/>
            <person name="Voget S."/>
            <person name="Dietrich S."/>
            <person name="Gollnow K."/>
            <person name="Smits M."/>
            <person name="Meyer K."/>
            <person name="Brinkhoff T."/>
            <person name="Simon M."/>
            <person name="Daniel R."/>
        </authorList>
    </citation>
    <scope>NUCLEOTIDE SEQUENCE [LARGE SCALE GENOMIC DNA]</scope>
    <source>
        <strain evidence="6 7">307</strain>
    </source>
</reference>
<dbReference type="InterPro" id="IPR037171">
    <property type="entry name" value="NagB/RpiA_transferase-like"/>
</dbReference>